<gene>
    <name evidence="3" type="ORF">EVAR_23362_1</name>
</gene>
<dbReference type="OrthoDB" id="8922241at2759"/>
<protein>
    <recommendedName>
        <fullName evidence="2">C2H2-type domain-containing protein</fullName>
    </recommendedName>
</protein>
<feature type="domain" description="C2H2-type" evidence="2">
    <location>
        <begin position="181"/>
        <end position="209"/>
    </location>
</feature>
<dbReference type="InterPro" id="IPR013087">
    <property type="entry name" value="Znf_C2H2_type"/>
</dbReference>
<dbReference type="GO" id="GO:0008270">
    <property type="term" value="F:zinc ion binding"/>
    <property type="evidence" value="ECO:0007669"/>
    <property type="project" value="UniProtKB-KW"/>
</dbReference>
<dbReference type="Proteomes" id="UP000299102">
    <property type="component" value="Unassembled WGS sequence"/>
</dbReference>
<keyword evidence="4" id="KW-1185">Reference proteome</keyword>
<dbReference type="Gene3D" id="3.30.160.60">
    <property type="entry name" value="Classic Zinc Finger"/>
    <property type="match status" value="1"/>
</dbReference>
<sequence>MYSYLLFRSPSLPSPFRPPDMLPRDSEDVDEEPIKKVALKETHAQDNTIKILKYSNATIFLWGQSMYRCFYCKRHFRDLFHLKKHCATHPWTYMERKTSRHQGLKKADISFLRCKLCAIRCRNLNELMDHLDSHEIHFDNSGHLLIPFRLGSGRFICEFCQEDCELFEKLAIHMHRHYNTFECDLCGAALSSEKGILDHKKRCHRPDEY</sequence>
<organism evidence="3 4">
    <name type="scientific">Eumeta variegata</name>
    <name type="common">Bagworm moth</name>
    <name type="synonym">Eumeta japonica</name>
    <dbReference type="NCBI Taxonomy" id="151549"/>
    <lineage>
        <taxon>Eukaryota</taxon>
        <taxon>Metazoa</taxon>
        <taxon>Ecdysozoa</taxon>
        <taxon>Arthropoda</taxon>
        <taxon>Hexapoda</taxon>
        <taxon>Insecta</taxon>
        <taxon>Pterygota</taxon>
        <taxon>Neoptera</taxon>
        <taxon>Endopterygota</taxon>
        <taxon>Lepidoptera</taxon>
        <taxon>Glossata</taxon>
        <taxon>Ditrysia</taxon>
        <taxon>Tineoidea</taxon>
        <taxon>Psychidae</taxon>
        <taxon>Oiketicinae</taxon>
        <taxon>Eumeta</taxon>
    </lineage>
</organism>
<name>A0A4C1VXS6_EUMVA</name>
<evidence type="ECO:0000259" key="2">
    <source>
        <dbReference type="PROSITE" id="PS50157"/>
    </source>
</evidence>
<dbReference type="PROSITE" id="PS00028">
    <property type="entry name" value="ZINC_FINGER_C2H2_1"/>
    <property type="match status" value="2"/>
</dbReference>
<reference evidence="3 4" key="1">
    <citation type="journal article" date="2019" name="Commun. Biol.">
        <title>The bagworm genome reveals a unique fibroin gene that provides high tensile strength.</title>
        <authorList>
            <person name="Kono N."/>
            <person name="Nakamura H."/>
            <person name="Ohtoshi R."/>
            <person name="Tomita M."/>
            <person name="Numata K."/>
            <person name="Arakawa K."/>
        </authorList>
    </citation>
    <scope>NUCLEOTIDE SEQUENCE [LARGE SCALE GENOMIC DNA]</scope>
</reference>
<proteinExistence type="predicted"/>
<dbReference type="PROSITE" id="PS50157">
    <property type="entry name" value="ZINC_FINGER_C2H2_2"/>
    <property type="match status" value="2"/>
</dbReference>
<evidence type="ECO:0000313" key="4">
    <source>
        <dbReference type="Proteomes" id="UP000299102"/>
    </source>
</evidence>
<evidence type="ECO:0000313" key="3">
    <source>
        <dbReference type="EMBL" id="GBP42724.1"/>
    </source>
</evidence>
<keyword evidence="1" id="KW-0862">Zinc</keyword>
<comment type="caution">
    <text evidence="3">The sequence shown here is derived from an EMBL/GenBank/DDBJ whole genome shotgun (WGS) entry which is preliminary data.</text>
</comment>
<dbReference type="AlphaFoldDB" id="A0A4C1VXS6"/>
<dbReference type="EMBL" id="BGZK01000423">
    <property type="protein sequence ID" value="GBP42724.1"/>
    <property type="molecule type" value="Genomic_DNA"/>
</dbReference>
<evidence type="ECO:0000256" key="1">
    <source>
        <dbReference type="PROSITE-ProRule" id="PRU00042"/>
    </source>
</evidence>
<keyword evidence="1" id="KW-0863">Zinc-finger</keyword>
<keyword evidence="1" id="KW-0479">Metal-binding</keyword>
<feature type="domain" description="C2H2-type" evidence="2">
    <location>
        <begin position="67"/>
        <end position="89"/>
    </location>
</feature>
<accession>A0A4C1VXS6</accession>
<dbReference type="SMART" id="SM00355">
    <property type="entry name" value="ZnF_C2H2"/>
    <property type="match status" value="4"/>
</dbReference>